<dbReference type="PANTHER" id="PTHR37299">
    <property type="entry name" value="TRANSCRIPTIONAL REGULATOR-RELATED"/>
    <property type="match status" value="1"/>
</dbReference>
<dbReference type="RefSeq" id="WP_160857024.1">
    <property type="nucleotide sequence ID" value="NZ_WUMK01000001.1"/>
</dbReference>
<dbReference type="SMART" id="SM00448">
    <property type="entry name" value="REC"/>
    <property type="match status" value="1"/>
</dbReference>
<name>A0A6N8SAQ0_9HYPH</name>
<dbReference type="Pfam" id="PF00072">
    <property type="entry name" value="Response_reg"/>
    <property type="match status" value="1"/>
</dbReference>
<reference evidence="4 5" key="1">
    <citation type="submission" date="2019-12" db="EMBL/GenBank/DDBJ databases">
        <title>Shinella kummerowiae sp. nov., a symbiotic bacterium isolated from root nodules of the herbal legume Kummerowia stipulacea.</title>
        <authorList>
            <person name="Gao J."/>
        </authorList>
    </citation>
    <scope>NUCLEOTIDE SEQUENCE [LARGE SCALE GENOMIC DNA]</scope>
    <source>
        <strain evidence="4 5">CCBAU 25048</strain>
    </source>
</reference>
<feature type="modified residue" description="4-aspartylphosphate" evidence="1">
    <location>
        <position position="59"/>
    </location>
</feature>
<dbReference type="SMART" id="SM00850">
    <property type="entry name" value="LytTR"/>
    <property type="match status" value="1"/>
</dbReference>
<dbReference type="InterPro" id="IPR007492">
    <property type="entry name" value="LytTR_DNA-bd_dom"/>
</dbReference>
<keyword evidence="5" id="KW-1185">Reference proteome</keyword>
<dbReference type="InterPro" id="IPR011006">
    <property type="entry name" value="CheY-like_superfamily"/>
</dbReference>
<comment type="caution">
    <text evidence="4">The sequence shown here is derived from an EMBL/GenBank/DDBJ whole genome shotgun (WGS) entry which is preliminary data.</text>
</comment>
<evidence type="ECO:0000259" key="3">
    <source>
        <dbReference type="PROSITE" id="PS50930"/>
    </source>
</evidence>
<dbReference type="PROSITE" id="PS50110">
    <property type="entry name" value="RESPONSE_REGULATORY"/>
    <property type="match status" value="1"/>
</dbReference>
<organism evidence="4 5">
    <name type="scientific">Shinella kummerowiae</name>
    <dbReference type="NCBI Taxonomy" id="417745"/>
    <lineage>
        <taxon>Bacteria</taxon>
        <taxon>Pseudomonadati</taxon>
        <taxon>Pseudomonadota</taxon>
        <taxon>Alphaproteobacteria</taxon>
        <taxon>Hyphomicrobiales</taxon>
        <taxon>Rhizobiaceae</taxon>
        <taxon>Shinella</taxon>
    </lineage>
</organism>
<dbReference type="Gene3D" id="3.40.50.2300">
    <property type="match status" value="1"/>
</dbReference>
<dbReference type="Gene3D" id="2.40.50.1020">
    <property type="entry name" value="LytTr DNA-binding domain"/>
    <property type="match status" value="1"/>
</dbReference>
<dbReference type="InterPro" id="IPR046947">
    <property type="entry name" value="LytR-like"/>
</dbReference>
<dbReference type="EMBL" id="WUMK01000001">
    <property type="protein sequence ID" value="MXN44042.1"/>
    <property type="molecule type" value="Genomic_DNA"/>
</dbReference>
<dbReference type="PROSITE" id="PS50930">
    <property type="entry name" value="HTH_LYTTR"/>
    <property type="match status" value="1"/>
</dbReference>
<dbReference type="GO" id="GO:0000156">
    <property type="term" value="F:phosphorelay response regulator activity"/>
    <property type="evidence" value="ECO:0007669"/>
    <property type="project" value="InterPro"/>
</dbReference>
<proteinExistence type="predicted"/>
<evidence type="ECO:0000256" key="1">
    <source>
        <dbReference type="PROSITE-ProRule" id="PRU00169"/>
    </source>
</evidence>
<dbReference type="Proteomes" id="UP000435802">
    <property type="component" value="Unassembled WGS sequence"/>
</dbReference>
<evidence type="ECO:0000313" key="4">
    <source>
        <dbReference type="EMBL" id="MXN44042.1"/>
    </source>
</evidence>
<dbReference type="GO" id="GO:0003677">
    <property type="term" value="F:DNA binding"/>
    <property type="evidence" value="ECO:0007669"/>
    <property type="project" value="InterPro"/>
</dbReference>
<feature type="domain" description="Response regulatory" evidence="2">
    <location>
        <begin position="8"/>
        <end position="120"/>
    </location>
</feature>
<dbReference type="Pfam" id="PF04397">
    <property type="entry name" value="LytTR"/>
    <property type="match status" value="1"/>
</dbReference>
<protein>
    <submittedName>
        <fullName evidence="4">Response regulator</fullName>
    </submittedName>
</protein>
<evidence type="ECO:0000259" key="2">
    <source>
        <dbReference type="PROSITE" id="PS50110"/>
    </source>
</evidence>
<accession>A0A6N8SAQ0</accession>
<dbReference type="InterPro" id="IPR001789">
    <property type="entry name" value="Sig_transdc_resp-reg_receiver"/>
</dbReference>
<keyword evidence="1" id="KW-0597">Phosphoprotein</keyword>
<gene>
    <name evidence="4" type="ORF">GR138_02505</name>
</gene>
<feature type="domain" description="HTH LytTR-type" evidence="3">
    <location>
        <begin position="156"/>
        <end position="251"/>
    </location>
</feature>
<dbReference type="OrthoDB" id="7360446at2"/>
<dbReference type="AlphaFoldDB" id="A0A6N8SAQ0"/>
<dbReference type="SUPFAM" id="SSF52172">
    <property type="entry name" value="CheY-like"/>
    <property type="match status" value="1"/>
</dbReference>
<evidence type="ECO:0000313" key="5">
    <source>
        <dbReference type="Proteomes" id="UP000435802"/>
    </source>
</evidence>
<dbReference type="PANTHER" id="PTHR37299:SF1">
    <property type="entry name" value="STAGE 0 SPORULATION PROTEIN A HOMOLOG"/>
    <property type="match status" value="1"/>
</dbReference>
<sequence length="259" mass="28401">MTDIADLTAIVVDDEPIARRRLSRLLASIGGVRVVAEAGDVTAAIDTARSHAPDLLLLDVQMPGGDGFDVVDALRDNPPAVVFVTAFGHYALPAFSADAVDYLTKPVEEVRLAAALARVRQRVETRNAAERLTEMTTAFEALRQAVRQEQNGLPPFWVRSRGKLVRVAAAGVTRIDAERDYARIYAEGETYLLDETLASLEGRLPAEQFVRVHRSTILRVAAIKGFRRGRHGAWAVELQDGSEVRIGRSYLSCMKLVVP</sequence>